<comment type="similarity">
    <text evidence="1">Belongs to the peptidase M20A family.</text>
</comment>
<keyword evidence="3" id="KW-0378">Hydrolase</keyword>
<feature type="domain" description="Peptidase M20 dimerisation" evidence="2">
    <location>
        <begin position="171"/>
        <end position="246"/>
    </location>
</feature>
<dbReference type="PANTHER" id="PTHR30575">
    <property type="entry name" value="PEPTIDASE M20"/>
    <property type="match status" value="1"/>
</dbReference>
<dbReference type="GO" id="GO:0046657">
    <property type="term" value="P:folic acid catabolic process"/>
    <property type="evidence" value="ECO:0007669"/>
    <property type="project" value="TreeGrafter"/>
</dbReference>
<accession>A0A1H8PPI2</accession>
<dbReference type="NCBIfam" id="TIGR01891">
    <property type="entry name" value="amidohydrolases"/>
    <property type="match status" value="1"/>
</dbReference>
<dbReference type="SUPFAM" id="SSF55031">
    <property type="entry name" value="Bacterial exopeptidase dimerisation domain"/>
    <property type="match status" value="1"/>
</dbReference>
<dbReference type="SUPFAM" id="SSF53187">
    <property type="entry name" value="Zn-dependent exopeptidases"/>
    <property type="match status" value="1"/>
</dbReference>
<dbReference type="PANTHER" id="PTHR30575:SF0">
    <property type="entry name" value="XAA-ARG DIPEPTIDASE"/>
    <property type="match status" value="1"/>
</dbReference>
<evidence type="ECO:0000259" key="2">
    <source>
        <dbReference type="Pfam" id="PF07687"/>
    </source>
</evidence>
<dbReference type="InterPro" id="IPR002933">
    <property type="entry name" value="Peptidase_M20"/>
</dbReference>
<organism evidence="3 4">
    <name type="scientific">Propionispora vibrioides</name>
    <dbReference type="NCBI Taxonomy" id="112903"/>
    <lineage>
        <taxon>Bacteria</taxon>
        <taxon>Bacillati</taxon>
        <taxon>Bacillota</taxon>
        <taxon>Negativicutes</taxon>
        <taxon>Selenomonadales</taxon>
        <taxon>Sporomusaceae</taxon>
        <taxon>Propionispora</taxon>
    </lineage>
</organism>
<evidence type="ECO:0000313" key="3">
    <source>
        <dbReference type="EMBL" id="SEO43584.1"/>
    </source>
</evidence>
<proteinExistence type="inferred from homology"/>
<dbReference type="GO" id="GO:0005737">
    <property type="term" value="C:cytoplasm"/>
    <property type="evidence" value="ECO:0007669"/>
    <property type="project" value="TreeGrafter"/>
</dbReference>
<reference evidence="3 4" key="1">
    <citation type="submission" date="2016-10" db="EMBL/GenBank/DDBJ databases">
        <authorList>
            <person name="de Groot N.N."/>
        </authorList>
    </citation>
    <scope>NUCLEOTIDE SEQUENCE [LARGE SCALE GENOMIC DNA]</scope>
    <source>
        <strain evidence="3 4">DSM 13305</strain>
    </source>
</reference>
<dbReference type="EMBL" id="FODY01000002">
    <property type="protein sequence ID" value="SEO43584.1"/>
    <property type="molecule type" value="Genomic_DNA"/>
</dbReference>
<dbReference type="RefSeq" id="WP_091743756.1">
    <property type="nucleotide sequence ID" value="NZ_FODY01000002.1"/>
</dbReference>
<dbReference type="Gene3D" id="3.30.70.360">
    <property type="match status" value="1"/>
</dbReference>
<dbReference type="InterPro" id="IPR017144">
    <property type="entry name" value="Xaa-Arg_dipeptidase"/>
</dbReference>
<sequence length="376" mass="39990">MDTHAKKRQIIAIIDALRPELEAISLFLHQNPELGGQEHQAAQRLMEAARQRNFTVQQKISGYETAFIAKKGHSGPKIAFLAEYDALPGLGHACGHNLIAAMSWGAAAAFAEVAGNQAVSYLIGCPAEETSGAKVSMANDGVFDELTAALIVHPGDANNLGGTSYASHPLQVTFRGRSAHVASKTDKGSNALDALVMFYQGLQQLRHTFTQENIIAGMITKGGIAPNIVPAEAEAKFTIRALSSHYLETTILPAVQRLAQGVALATGTAVETCHYEPLFKELLNHPKLLQLYQNNMMLLGETVTRLKSQDADGSTDVGNVSHAVPTIHPDIAIGSPLTAHTPEFALAAGSPYAQERLLVGAKAMAMTAVDLLTTSL</sequence>
<dbReference type="Gene3D" id="3.40.630.10">
    <property type="entry name" value="Zn peptidases"/>
    <property type="match status" value="1"/>
</dbReference>
<dbReference type="InterPro" id="IPR052030">
    <property type="entry name" value="Peptidase_M20/M20A_hydrolases"/>
</dbReference>
<dbReference type="STRING" id="112903.SAMN04490178_10236"/>
<dbReference type="InterPro" id="IPR036264">
    <property type="entry name" value="Bact_exopeptidase_dim_dom"/>
</dbReference>
<dbReference type="InterPro" id="IPR011650">
    <property type="entry name" value="Peptidase_M20_dimer"/>
</dbReference>
<gene>
    <name evidence="3" type="ORF">SAMN04490178_10236</name>
</gene>
<keyword evidence="4" id="KW-1185">Reference proteome</keyword>
<dbReference type="AlphaFoldDB" id="A0A1H8PPI2"/>
<evidence type="ECO:0000256" key="1">
    <source>
        <dbReference type="PIRNR" id="PIRNR037226"/>
    </source>
</evidence>
<protein>
    <recommendedName>
        <fullName evidence="1">Peptidase M20 domain-containing protein 2</fullName>
    </recommendedName>
</protein>
<dbReference type="Proteomes" id="UP000198847">
    <property type="component" value="Unassembled WGS sequence"/>
</dbReference>
<dbReference type="GO" id="GO:0071713">
    <property type="term" value="F:para-aminobenzoyl-glutamate hydrolase activity"/>
    <property type="evidence" value="ECO:0007669"/>
    <property type="project" value="TreeGrafter"/>
</dbReference>
<evidence type="ECO:0000313" key="4">
    <source>
        <dbReference type="Proteomes" id="UP000198847"/>
    </source>
</evidence>
<dbReference type="GO" id="GO:0016805">
    <property type="term" value="F:dipeptidase activity"/>
    <property type="evidence" value="ECO:0007669"/>
    <property type="project" value="InterPro"/>
</dbReference>
<dbReference type="InterPro" id="IPR017439">
    <property type="entry name" value="Amidohydrolase"/>
</dbReference>
<dbReference type="PIRSF" id="PIRSF037226">
    <property type="entry name" value="Amidohydrolase_ACY1L2_prd"/>
    <property type="match status" value="1"/>
</dbReference>
<dbReference type="Pfam" id="PF01546">
    <property type="entry name" value="Peptidase_M20"/>
    <property type="match status" value="1"/>
</dbReference>
<name>A0A1H8PPI2_9FIRM</name>
<dbReference type="Pfam" id="PF07687">
    <property type="entry name" value="M20_dimer"/>
    <property type="match status" value="1"/>
</dbReference>
<dbReference type="OrthoDB" id="9781032at2"/>